<feature type="transmembrane region" description="Helical" evidence="1">
    <location>
        <begin position="6"/>
        <end position="28"/>
    </location>
</feature>
<keyword evidence="3" id="KW-1185">Reference proteome</keyword>
<feature type="transmembrane region" description="Helical" evidence="1">
    <location>
        <begin position="40"/>
        <end position="61"/>
    </location>
</feature>
<dbReference type="InterPro" id="IPR025333">
    <property type="entry name" value="DUF4239"/>
</dbReference>
<feature type="transmembrane region" description="Helical" evidence="1">
    <location>
        <begin position="208"/>
        <end position="226"/>
    </location>
</feature>
<sequence length="253" mass="26956">MTSGVVSLVIATVVFGGSILAMYVARALPDSHLGADARDVIKLGMALIATLVALVLGLMIATAKGTYDAQSAAVRQLSADVLLLDRSLAEYGQEAEHPRDLLREAAGLMLQHLWPEDGSAPLSLAPGEAHVPMDLFLREVTQLSPQNQTQEFLKTQALRVTSDLAQIRFQMYVQGTSQLPLAFLIVIGLWLIILFAGYGLIAARNPTVLAFLFAATLSVSGAVFLIQELADPFGGVVRVSSVPLREVIAHLGG</sequence>
<evidence type="ECO:0000256" key="1">
    <source>
        <dbReference type="SAM" id="Phobius"/>
    </source>
</evidence>
<dbReference type="Pfam" id="PF14023">
    <property type="entry name" value="Bestrophin-like"/>
    <property type="match status" value="1"/>
</dbReference>
<keyword evidence="1" id="KW-0812">Transmembrane</keyword>
<dbReference type="AlphaFoldDB" id="A0A7H1N553"/>
<dbReference type="Proteomes" id="UP000516369">
    <property type="component" value="Chromosome"/>
</dbReference>
<evidence type="ECO:0008006" key="4">
    <source>
        <dbReference type="Google" id="ProtNLM"/>
    </source>
</evidence>
<gene>
    <name evidence="2" type="ORF">HQ394_17865</name>
</gene>
<name>A0A7H1N553_9PROT</name>
<keyword evidence="1" id="KW-1133">Transmembrane helix</keyword>
<protein>
    <recommendedName>
        <fullName evidence="4">DUF4239 domain-containing protein</fullName>
    </recommendedName>
</protein>
<evidence type="ECO:0000313" key="2">
    <source>
        <dbReference type="EMBL" id="QNT70839.1"/>
    </source>
</evidence>
<dbReference type="KEGG" id="dvn:HQ394_17865"/>
<evidence type="ECO:0000313" key="3">
    <source>
        <dbReference type="Proteomes" id="UP000516369"/>
    </source>
</evidence>
<proteinExistence type="predicted"/>
<reference evidence="2 3" key="1">
    <citation type="submission" date="2020-05" db="EMBL/GenBank/DDBJ databases">
        <title>Complete closed genome sequence of Defluviicoccus vanus.</title>
        <authorList>
            <person name="Bessarab I."/>
            <person name="Arumugam K."/>
            <person name="Maszenan A.M."/>
            <person name="Seviour R.J."/>
            <person name="Williams R.B."/>
        </authorList>
    </citation>
    <scope>NUCLEOTIDE SEQUENCE [LARGE SCALE GENOMIC DNA]</scope>
    <source>
        <strain evidence="2 3">Ben 114</strain>
    </source>
</reference>
<organism evidence="2 3">
    <name type="scientific">Defluviicoccus vanus</name>
    <dbReference type="NCBI Taxonomy" id="111831"/>
    <lineage>
        <taxon>Bacteria</taxon>
        <taxon>Pseudomonadati</taxon>
        <taxon>Pseudomonadota</taxon>
        <taxon>Alphaproteobacteria</taxon>
        <taxon>Rhodospirillales</taxon>
        <taxon>Rhodospirillaceae</taxon>
        <taxon>Defluviicoccus</taxon>
    </lineage>
</organism>
<dbReference type="EMBL" id="CP053923">
    <property type="protein sequence ID" value="QNT70839.1"/>
    <property type="molecule type" value="Genomic_DNA"/>
</dbReference>
<accession>A0A7H1N553</accession>
<dbReference type="RefSeq" id="WP_190261300.1">
    <property type="nucleotide sequence ID" value="NZ_CP053923.1"/>
</dbReference>
<keyword evidence="1" id="KW-0472">Membrane</keyword>
<feature type="transmembrane region" description="Helical" evidence="1">
    <location>
        <begin position="181"/>
        <end position="201"/>
    </location>
</feature>